<keyword evidence="3" id="KW-1185">Reference proteome</keyword>
<gene>
    <name evidence="2" type="ORF">ALC62_03440</name>
</gene>
<evidence type="ECO:0000256" key="1">
    <source>
        <dbReference type="SAM" id="Phobius"/>
    </source>
</evidence>
<evidence type="ECO:0000313" key="2">
    <source>
        <dbReference type="EMBL" id="KYN05647.1"/>
    </source>
</evidence>
<proteinExistence type="predicted"/>
<dbReference type="AlphaFoldDB" id="A0A195CYJ4"/>
<name>A0A195CYJ4_9HYME</name>
<protein>
    <submittedName>
        <fullName evidence="2">Uncharacterized protein</fullName>
    </submittedName>
</protein>
<evidence type="ECO:0000313" key="3">
    <source>
        <dbReference type="Proteomes" id="UP000078542"/>
    </source>
</evidence>
<keyword evidence="1" id="KW-0812">Transmembrane</keyword>
<keyword evidence="1" id="KW-1133">Transmembrane helix</keyword>
<accession>A0A195CYJ4</accession>
<feature type="non-terminal residue" evidence="2">
    <location>
        <position position="1"/>
    </location>
</feature>
<reference evidence="2 3" key="1">
    <citation type="submission" date="2016-03" db="EMBL/GenBank/DDBJ databases">
        <title>Cyphomyrmex costatus WGS genome.</title>
        <authorList>
            <person name="Nygaard S."/>
            <person name="Hu H."/>
            <person name="Boomsma J."/>
            <person name="Zhang G."/>
        </authorList>
    </citation>
    <scope>NUCLEOTIDE SEQUENCE [LARGE SCALE GENOMIC DNA]</scope>
    <source>
        <strain evidence="2">MS0001</strain>
        <tissue evidence="2">Whole body</tissue>
    </source>
</reference>
<organism evidence="2 3">
    <name type="scientific">Cyphomyrmex costatus</name>
    <dbReference type="NCBI Taxonomy" id="456900"/>
    <lineage>
        <taxon>Eukaryota</taxon>
        <taxon>Metazoa</taxon>
        <taxon>Ecdysozoa</taxon>
        <taxon>Arthropoda</taxon>
        <taxon>Hexapoda</taxon>
        <taxon>Insecta</taxon>
        <taxon>Pterygota</taxon>
        <taxon>Neoptera</taxon>
        <taxon>Endopterygota</taxon>
        <taxon>Hymenoptera</taxon>
        <taxon>Apocrita</taxon>
        <taxon>Aculeata</taxon>
        <taxon>Formicoidea</taxon>
        <taxon>Formicidae</taxon>
        <taxon>Myrmicinae</taxon>
        <taxon>Cyphomyrmex</taxon>
    </lineage>
</organism>
<feature type="transmembrane region" description="Helical" evidence="1">
    <location>
        <begin position="66"/>
        <end position="83"/>
    </location>
</feature>
<dbReference type="Proteomes" id="UP000078542">
    <property type="component" value="Unassembled WGS sequence"/>
</dbReference>
<dbReference type="EMBL" id="KQ977115">
    <property type="protein sequence ID" value="KYN05647.1"/>
    <property type="molecule type" value="Genomic_DNA"/>
</dbReference>
<keyword evidence="1" id="KW-0472">Membrane</keyword>
<sequence length="141" mass="16593">SLEILVFEEFIPNCLRRNDQTTFKDSLQVCKLETIARQANGEFEAIQIMKCKKNLFINLSFETMKFFTLIVLLLIIFFTENSWNHQRKSRKRIRVGARLFKCSRGDPILTQQLIFKQRILIKRARVSAGLTGSRVTKNYIF</sequence>